<proteinExistence type="inferred from homology"/>
<keyword evidence="6" id="KW-0969">Cilium</keyword>
<keyword evidence="6" id="KW-0282">Flagellum</keyword>
<accession>A0A0G0XI32</accession>
<protein>
    <submittedName>
        <fullName evidence="6">Flagellar hook-associated protein 3</fullName>
    </submittedName>
</protein>
<keyword evidence="3" id="KW-0975">Bacterial flagellum</keyword>
<dbReference type="InterPro" id="IPR046358">
    <property type="entry name" value="Flagellin_C"/>
</dbReference>
<feature type="domain" description="Flagellin C-terminal" evidence="5">
    <location>
        <begin position="215"/>
        <end position="296"/>
    </location>
</feature>
<dbReference type="Gene3D" id="1.20.1330.10">
    <property type="entry name" value="f41 fragment of flagellin, N-terminal domain"/>
    <property type="match status" value="1"/>
</dbReference>
<reference evidence="6 7" key="1">
    <citation type="journal article" date="2015" name="Nature">
        <title>rRNA introns, odd ribosomes, and small enigmatic genomes across a large radiation of phyla.</title>
        <authorList>
            <person name="Brown C.T."/>
            <person name="Hug L.A."/>
            <person name="Thomas B.C."/>
            <person name="Sharon I."/>
            <person name="Castelle C.J."/>
            <person name="Singh A."/>
            <person name="Wilkins M.J."/>
            <person name="Williams K.H."/>
            <person name="Banfield J.F."/>
        </authorList>
    </citation>
    <scope>NUCLEOTIDE SEQUENCE [LARGE SCALE GENOMIC DNA]</scope>
</reference>
<dbReference type="PANTHER" id="PTHR42792">
    <property type="entry name" value="FLAGELLIN"/>
    <property type="match status" value="1"/>
</dbReference>
<dbReference type="Pfam" id="PF00669">
    <property type="entry name" value="Flagellin_N"/>
    <property type="match status" value="1"/>
</dbReference>
<organism evidence="6 7">
    <name type="scientific">Candidatus Uhrbacteria bacterium GW2011_GWF2_41_16</name>
    <dbReference type="NCBI Taxonomy" id="1618997"/>
    <lineage>
        <taxon>Bacteria</taxon>
        <taxon>Candidatus Uhriibacteriota</taxon>
    </lineage>
</organism>
<name>A0A0G0XI32_9BACT</name>
<evidence type="ECO:0000313" key="6">
    <source>
        <dbReference type="EMBL" id="KKR96460.1"/>
    </source>
</evidence>
<sequence>MRVSDKVMYNTTTQNMQMSLEKILKLQENISSGKRINHPSDDPIGAMKIIDYNTSISKVEQYQRNIGNATAFLGVTESAISSTQDVLLRAKELSLSALNETNSAADRAIIAEEVSELYQQVLQTANTKFNGRYIFGGYNTGTPPYDSVGLYEGTASPDGYIEIEVDSGSRVAINIPGYRVFGSPTDGVDILAALSSLETALNNDDSTGINTAMINIDSAMDQLNNELAEVGAKMNRLETSDSNLSKLTLDLITYKSKIEDVDITEVITDLAIQENALEASRATLSRILQQSILDFLR</sequence>
<dbReference type="PANTHER" id="PTHR42792:SF1">
    <property type="entry name" value="FLAGELLAR HOOK-ASSOCIATED PROTEIN 3"/>
    <property type="match status" value="1"/>
</dbReference>
<dbReference type="EMBL" id="LCAU01000031">
    <property type="protein sequence ID" value="KKR96460.1"/>
    <property type="molecule type" value="Genomic_DNA"/>
</dbReference>
<comment type="similarity">
    <text evidence="2">Belongs to the bacterial flagellin family.</text>
</comment>
<gene>
    <name evidence="6" type="ORF">UU48_C0031G0004</name>
</gene>
<evidence type="ECO:0000259" key="5">
    <source>
        <dbReference type="Pfam" id="PF00700"/>
    </source>
</evidence>
<evidence type="ECO:0000313" key="7">
    <source>
        <dbReference type="Proteomes" id="UP000034746"/>
    </source>
</evidence>
<dbReference type="InterPro" id="IPR013384">
    <property type="entry name" value="Flagell_FlgL"/>
</dbReference>
<dbReference type="GO" id="GO:0009424">
    <property type="term" value="C:bacterial-type flagellum hook"/>
    <property type="evidence" value="ECO:0007669"/>
    <property type="project" value="InterPro"/>
</dbReference>
<evidence type="ECO:0000259" key="4">
    <source>
        <dbReference type="Pfam" id="PF00669"/>
    </source>
</evidence>
<evidence type="ECO:0000256" key="2">
    <source>
        <dbReference type="ARBA" id="ARBA00005709"/>
    </source>
</evidence>
<evidence type="ECO:0000256" key="3">
    <source>
        <dbReference type="ARBA" id="ARBA00023143"/>
    </source>
</evidence>
<keyword evidence="6" id="KW-0966">Cell projection</keyword>
<dbReference type="Proteomes" id="UP000034746">
    <property type="component" value="Unassembled WGS sequence"/>
</dbReference>
<comment type="caution">
    <text evidence="6">The sequence shown here is derived from an EMBL/GenBank/DDBJ whole genome shotgun (WGS) entry which is preliminary data.</text>
</comment>
<dbReference type="InterPro" id="IPR001492">
    <property type="entry name" value="Flagellin"/>
</dbReference>
<dbReference type="GO" id="GO:0005198">
    <property type="term" value="F:structural molecule activity"/>
    <property type="evidence" value="ECO:0007669"/>
    <property type="project" value="InterPro"/>
</dbReference>
<dbReference type="SUPFAM" id="SSF64518">
    <property type="entry name" value="Phase 1 flagellin"/>
    <property type="match status" value="1"/>
</dbReference>
<dbReference type="GO" id="GO:0071973">
    <property type="term" value="P:bacterial-type flagellum-dependent cell motility"/>
    <property type="evidence" value="ECO:0007669"/>
    <property type="project" value="InterPro"/>
</dbReference>
<evidence type="ECO:0000256" key="1">
    <source>
        <dbReference type="ARBA" id="ARBA00004365"/>
    </source>
</evidence>
<feature type="domain" description="Flagellin N-terminal" evidence="4">
    <location>
        <begin position="3"/>
        <end position="140"/>
    </location>
</feature>
<dbReference type="AlphaFoldDB" id="A0A0G0XI32"/>
<dbReference type="NCBIfam" id="TIGR02550">
    <property type="entry name" value="flagell_flgL"/>
    <property type="match status" value="1"/>
</dbReference>
<dbReference type="Pfam" id="PF00700">
    <property type="entry name" value="Flagellin_C"/>
    <property type="match status" value="1"/>
</dbReference>
<dbReference type="InterPro" id="IPR001029">
    <property type="entry name" value="Flagellin_N"/>
</dbReference>
<comment type="subcellular location">
    <subcellularLocation>
        <location evidence="1">Bacterial flagellum</location>
    </subcellularLocation>
</comment>